<comment type="subcellular location">
    <subcellularLocation>
        <location evidence="1 8">Cell membrane</location>
        <topology evidence="1 8">Multi-pass membrane protein</topology>
    </subcellularLocation>
</comment>
<evidence type="ECO:0000256" key="4">
    <source>
        <dbReference type="ARBA" id="ARBA00022475"/>
    </source>
</evidence>
<evidence type="ECO:0000313" key="9">
    <source>
        <dbReference type="EMBL" id="KXU83214.1"/>
    </source>
</evidence>
<evidence type="ECO:0000313" key="10">
    <source>
        <dbReference type="Proteomes" id="UP000075613"/>
    </source>
</evidence>
<evidence type="ECO:0000256" key="3">
    <source>
        <dbReference type="ARBA" id="ARBA00022448"/>
    </source>
</evidence>
<comment type="caution">
    <text evidence="9">The sequence shown here is derived from an EMBL/GenBank/DDBJ whole genome shotgun (WGS) entry which is preliminary data.</text>
</comment>
<proteinExistence type="inferred from homology"/>
<keyword evidence="4 8" id="KW-1003">Cell membrane</keyword>
<dbReference type="STRING" id="1399968.CI15_29350"/>
<reference evidence="9 10" key="1">
    <citation type="journal article" date="2015" name="Int. J. Syst. Evol. Microbiol.">
        <title>Burkholderia monticola sp. nov., isolated from mountain soil.</title>
        <authorList>
            <person name="Baek I."/>
            <person name="Seo B."/>
            <person name="Lee I."/>
            <person name="Yi H."/>
            <person name="Chun J."/>
        </authorList>
    </citation>
    <scope>NUCLEOTIDE SEQUENCE [LARGE SCALE GENOMIC DNA]</scope>
    <source>
        <strain evidence="9 10">JC2948</strain>
    </source>
</reference>
<feature type="transmembrane region" description="Helical" evidence="8">
    <location>
        <begin position="213"/>
        <end position="233"/>
    </location>
</feature>
<feature type="transmembrane region" description="Helical" evidence="8">
    <location>
        <begin position="60"/>
        <end position="78"/>
    </location>
</feature>
<dbReference type="Proteomes" id="UP000075613">
    <property type="component" value="Unassembled WGS sequence"/>
</dbReference>
<feature type="transmembrane region" description="Helical" evidence="8">
    <location>
        <begin position="187"/>
        <end position="207"/>
    </location>
</feature>
<evidence type="ECO:0000256" key="6">
    <source>
        <dbReference type="ARBA" id="ARBA00022989"/>
    </source>
</evidence>
<dbReference type="OrthoDB" id="9088403at2"/>
<dbReference type="AlphaFoldDB" id="A0A149PDV4"/>
<sequence>MSDFPFAHGILGSSLQMLDLYALIGIVAALLLGGMVKGVVSIGVPLVAMPILSHFLPIKAAVLLLSMPIILGNIPQALEGGELLPTMKRIAAPLVGTVIGNIVGVSVLISLAPHRAQAAAGVLLMIAALLLLAAPRLTLSPNWAKPAGLVLGFGAALMESIASVPGPLLAMYLIATGATGKAFTKQIAIILVVSIITLVAAFSGGAHASWTDLAISVCASVPVIAGILLVRPLRDRLPPAVFRMVVLLFVLVAAAQMIWKSGVVQTLFGAPSL</sequence>
<feature type="transmembrane region" description="Helical" evidence="8">
    <location>
        <begin position="20"/>
        <end position="48"/>
    </location>
</feature>
<evidence type="ECO:0000256" key="1">
    <source>
        <dbReference type="ARBA" id="ARBA00004651"/>
    </source>
</evidence>
<evidence type="ECO:0000256" key="5">
    <source>
        <dbReference type="ARBA" id="ARBA00022692"/>
    </source>
</evidence>
<feature type="transmembrane region" description="Helical" evidence="8">
    <location>
        <begin position="118"/>
        <end position="137"/>
    </location>
</feature>
<keyword evidence="6 8" id="KW-1133">Transmembrane helix</keyword>
<protein>
    <recommendedName>
        <fullName evidence="8">Probable membrane transporter protein</fullName>
    </recommendedName>
</protein>
<comment type="similarity">
    <text evidence="2 8">Belongs to the 4-toluene sulfonate uptake permease (TSUP) (TC 2.A.102) family.</text>
</comment>
<name>A0A149PDV4_9BURK</name>
<dbReference type="InterPro" id="IPR052017">
    <property type="entry name" value="TSUP"/>
</dbReference>
<evidence type="ECO:0000256" key="8">
    <source>
        <dbReference type="RuleBase" id="RU363041"/>
    </source>
</evidence>
<dbReference type="InterPro" id="IPR002781">
    <property type="entry name" value="TM_pro_TauE-like"/>
</dbReference>
<dbReference type="PANTHER" id="PTHR30269:SF37">
    <property type="entry name" value="MEMBRANE TRANSPORTER PROTEIN"/>
    <property type="match status" value="1"/>
</dbReference>
<dbReference type="Pfam" id="PF01925">
    <property type="entry name" value="TauE"/>
    <property type="match status" value="1"/>
</dbReference>
<dbReference type="PANTHER" id="PTHR30269">
    <property type="entry name" value="TRANSMEMBRANE PROTEIN YFCA"/>
    <property type="match status" value="1"/>
</dbReference>
<keyword evidence="7 8" id="KW-0472">Membrane</keyword>
<feature type="transmembrane region" description="Helical" evidence="8">
    <location>
        <begin position="149"/>
        <end position="175"/>
    </location>
</feature>
<accession>A0A149PDV4</accession>
<dbReference type="GO" id="GO:0005886">
    <property type="term" value="C:plasma membrane"/>
    <property type="evidence" value="ECO:0007669"/>
    <property type="project" value="UniProtKB-SubCell"/>
</dbReference>
<feature type="transmembrane region" description="Helical" evidence="8">
    <location>
        <begin position="90"/>
        <end position="111"/>
    </location>
</feature>
<keyword evidence="5 8" id="KW-0812">Transmembrane</keyword>
<feature type="transmembrane region" description="Helical" evidence="8">
    <location>
        <begin position="240"/>
        <end position="259"/>
    </location>
</feature>
<dbReference type="RefSeq" id="WP_062135230.1">
    <property type="nucleotide sequence ID" value="NZ_LRBG01000038.1"/>
</dbReference>
<dbReference type="EMBL" id="LRBG01000038">
    <property type="protein sequence ID" value="KXU83214.1"/>
    <property type="molecule type" value="Genomic_DNA"/>
</dbReference>
<gene>
    <name evidence="9" type="ORF">CI15_29350</name>
</gene>
<organism evidence="9 10">
    <name type="scientific">Paraburkholderia monticola</name>
    <dbReference type="NCBI Taxonomy" id="1399968"/>
    <lineage>
        <taxon>Bacteria</taxon>
        <taxon>Pseudomonadati</taxon>
        <taxon>Pseudomonadota</taxon>
        <taxon>Betaproteobacteria</taxon>
        <taxon>Burkholderiales</taxon>
        <taxon>Burkholderiaceae</taxon>
        <taxon>Paraburkholderia</taxon>
    </lineage>
</organism>
<keyword evidence="3" id="KW-0813">Transport</keyword>
<keyword evidence="10" id="KW-1185">Reference proteome</keyword>
<evidence type="ECO:0000256" key="7">
    <source>
        <dbReference type="ARBA" id="ARBA00023136"/>
    </source>
</evidence>
<evidence type="ECO:0000256" key="2">
    <source>
        <dbReference type="ARBA" id="ARBA00009142"/>
    </source>
</evidence>